<reference evidence="2" key="2">
    <citation type="submission" date="2023-06" db="EMBL/GenBank/DDBJ databases">
        <authorList>
            <consortium name="Lawrence Berkeley National Laboratory"/>
            <person name="Haridas S."/>
            <person name="Hensen N."/>
            <person name="Bonometti L."/>
            <person name="Westerberg I."/>
            <person name="Brannstrom I.O."/>
            <person name="Guillou S."/>
            <person name="Cros-Aarteil S."/>
            <person name="Calhoun S."/>
            <person name="Kuo A."/>
            <person name="Mondo S."/>
            <person name="Pangilinan J."/>
            <person name="Riley R."/>
            <person name="Labutti K."/>
            <person name="Andreopoulos B."/>
            <person name="Lipzen A."/>
            <person name="Chen C."/>
            <person name="Yanf M."/>
            <person name="Daum C."/>
            <person name="Ng V."/>
            <person name="Clum A."/>
            <person name="Steindorff A."/>
            <person name="Ohm R."/>
            <person name="Martin F."/>
            <person name="Silar P."/>
            <person name="Natvig D."/>
            <person name="Lalanne C."/>
            <person name="Gautier V."/>
            <person name="Ament-Velasquez S.L."/>
            <person name="Kruys A."/>
            <person name="Hutchinson M.I."/>
            <person name="Powell A.J."/>
            <person name="Barry K."/>
            <person name="Miller A.N."/>
            <person name="Grigoriev I.V."/>
            <person name="Debuchy R."/>
            <person name="Gladieux P."/>
            <person name="Thoren M.H."/>
            <person name="Johannesson H."/>
        </authorList>
    </citation>
    <scope>NUCLEOTIDE SEQUENCE</scope>
    <source>
        <strain evidence="2">CBS 955.72</strain>
    </source>
</reference>
<reference evidence="2" key="1">
    <citation type="journal article" date="2023" name="Mol. Phylogenet. Evol.">
        <title>Genome-scale phylogeny and comparative genomics of the fungal order Sordariales.</title>
        <authorList>
            <person name="Hensen N."/>
            <person name="Bonometti L."/>
            <person name="Westerberg I."/>
            <person name="Brannstrom I.O."/>
            <person name="Guillou S."/>
            <person name="Cros-Aarteil S."/>
            <person name="Calhoun S."/>
            <person name="Haridas S."/>
            <person name="Kuo A."/>
            <person name="Mondo S."/>
            <person name="Pangilinan J."/>
            <person name="Riley R."/>
            <person name="LaButti K."/>
            <person name="Andreopoulos B."/>
            <person name="Lipzen A."/>
            <person name="Chen C."/>
            <person name="Yan M."/>
            <person name="Daum C."/>
            <person name="Ng V."/>
            <person name="Clum A."/>
            <person name="Steindorff A."/>
            <person name="Ohm R.A."/>
            <person name="Martin F."/>
            <person name="Silar P."/>
            <person name="Natvig D.O."/>
            <person name="Lalanne C."/>
            <person name="Gautier V."/>
            <person name="Ament-Velasquez S.L."/>
            <person name="Kruys A."/>
            <person name="Hutchinson M.I."/>
            <person name="Powell A.J."/>
            <person name="Barry K."/>
            <person name="Miller A.N."/>
            <person name="Grigoriev I.V."/>
            <person name="Debuchy R."/>
            <person name="Gladieux P."/>
            <person name="Hiltunen Thoren M."/>
            <person name="Johannesson H."/>
        </authorList>
    </citation>
    <scope>NUCLEOTIDE SEQUENCE</scope>
    <source>
        <strain evidence="2">CBS 955.72</strain>
    </source>
</reference>
<dbReference type="EMBL" id="JAUIQD010000007">
    <property type="protein sequence ID" value="KAK3343591.1"/>
    <property type="molecule type" value="Genomic_DNA"/>
</dbReference>
<accession>A0AAJ0M934</accession>
<comment type="caution">
    <text evidence="2">The sequence shown here is derived from an EMBL/GenBank/DDBJ whole genome shotgun (WGS) entry which is preliminary data.</text>
</comment>
<proteinExistence type="predicted"/>
<name>A0AAJ0M934_9PEZI</name>
<feature type="compositionally biased region" description="Polar residues" evidence="1">
    <location>
        <begin position="30"/>
        <end position="40"/>
    </location>
</feature>
<protein>
    <submittedName>
        <fullName evidence="2">Uncharacterized protein</fullName>
    </submittedName>
</protein>
<dbReference type="Proteomes" id="UP001275084">
    <property type="component" value="Unassembled WGS sequence"/>
</dbReference>
<dbReference type="AlphaFoldDB" id="A0AAJ0M934"/>
<evidence type="ECO:0000256" key="1">
    <source>
        <dbReference type="SAM" id="MobiDB-lite"/>
    </source>
</evidence>
<organism evidence="2 3">
    <name type="scientific">Lasiosphaeria hispida</name>
    <dbReference type="NCBI Taxonomy" id="260671"/>
    <lineage>
        <taxon>Eukaryota</taxon>
        <taxon>Fungi</taxon>
        <taxon>Dikarya</taxon>
        <taxon>Ascomycota</taxon>
        <taxon>Pezizomycotina</taxon>
        <taxon>Sordariomycetes</taxon>
        <taxon>Sordariomycetidae</taxon>
        <taxon>Sordariales</taxon>
        <taxon>Lasiosphaeriaceae</taxon>
        <taxon>Lasiosphaeria</taxon>
    </lineage>
</organism>
<keyword evidence="3" id="KW-1185">Reference proteome</keyword>
<sequence>MGLEHNWVQTGSTIFQQQGHPNGGGGEGDSTGTPASQPVNSWPTLVIEAGAPREDMEWWFEASNYQVKMVLLAKLDRPGRRILLERWVAQLKTSDKVRHNPRGYLHASSCTSDYNHMGS</sequence>
<gene>
    <name evidence="2" type="ORF">B0T25DRAFT_302125</name>
</gene>
<feature type="region of interest" description="Disordered" evidence="1">
    <location>
        <begin position="15"/>
        <end position="40"/>
    </location>
</feature>
<evidence type="ECO:0000313" key="3">
    <source>
        <dbReference type="Proteomes" id="UP001275084"/>
    </source>
</evidence>
<evidence type="ECO:0000313" key="2">
    <source>
        <dbReference type="EMBL" id="KAK3343591.1"/>
    </source>
</evidence>